<proteinExistence type="predicted"/>
<dbReference type="RefSeq" id="WP_390253480.1">
    <property type="nucleotide sequence ID" value="NZ_JBHSDT010000008.1"/>
</dbReference>
<keyword evidence="1" id="KW-0472">Membrane</keyword>
<evidence type="ECO:0008006" key="4">
    <source>
        <dbReference type="Google" id="ProtNLM"/>
    </source>
</evidence>
<sequence>MKLHIIQALIIGISVVSLGALTEFFGAPIWLIVFIPFPVGMLLLYLFLKTSFLKWLGTYMFILFLYTILHIVVSYFLQFHSLIPAWQLS</sequence>
<accession>A0ABV8X2F7</accession>
<keyword evidence="3" id="KW-1185">Reference proteome</keyword>
<evidence type="ECO:0000256" key="1">
    <source>
        <dbReference type="SAM" id="Phobius"/>
    </source>
</evidence>
<gene>
    <name evidence="2" type="ORF">ACFOY7_16330</name>
</gene>
<feature type="transmembrane region" description="Helical" evidence="1">
    <location>
        <begin position="29"/>
        <end position="48"/>
    </location>
</feature>
<feature type="transmembrane region" description="Helical" evidence="1">
    <location>
        <begin position="55"/>
        <end position="77"/>
    </location>
</feature>
<dbReference type="Proteomes" id="UP001595882">
    <property type="component" value="Unassembled WGS sequence"/>
</dbReference>
<comment type="caution">
    <text evidence="2">The sequence shown here is derived from an EMBL/GenBank/DDBJ whole genome shotgun (WGS) entry which is preliminary data.</text>
</comment>
<name>A0ABV8X2F7_9BACI</name>
<reference evidence="3" key="1">
    <citation type="journal article" date="2019" name="Int. J. Syst. Evol. Microbiol.">
        <title>The Global Catalogue of Microorganisms (GCM) 10K type strain sequencing project: providing services to taxonomists for standard genome sequencing and annotation.</title>
        <authorList>
            <consortium name="The Broad Institute Genomics Platform"/>
            <consortium name="The Broad Institute Genome Sequencing Center for Infectious Disease"/>
            <person name="Wu L."/>
            <person name="Ma J."/>
        </authorList>
    </citation>
    <scope>NUCLEOTIDE SEQUENCE [LARGE SCALE GENOMIC DNA]</scope>
    <source>
        <strain evidence="3">CCUG 37865</strain>
    </source>
</reference>
<organism evidence="2 3">
    <name type="scientific">Gracilibacillus xinjiangensis</name>
    <dbReference type="NCBI Taxonomy" id="1193282"/>
    <lineage>
        <taxon>Bacteria</taxon>
        <taxon>Bacillati</taxon>
        <taxon>Bacillota</taxon>
        <taxon>Bacilli</taxon>
        <taxon>Bacillales</taxon>
        <taxon>Bacillaceae</taxon>
        <taxon>Gracilibacillus</taxon>
    </lineage>
</organism>
<evidence type="ECO:0000313" key="3">
    <source>
        <dbReference type="Proteomes" id="UP001595882"/>
    </source>
</evidence>
<dbReference type="EMBL" id="JBHSDT010000008">
    <property type="protein sequence ID" value="MFC4404636.1"/>
    <property type="molecule type" value="Genomic_DNA"/>
</dbReference>
<keyword evidence="1" id="KW-1133">Transmembrane helix</keyword>
<protein>
    <recommendedName>
        <fullName evidence="4">Apolipoprotein N-acyltransferase</fullName>
    </recommendedName>
</protein>
<evidence type="ECO:0000313" key="2">
    <source>
        <dbReference type="EMBL" id="MFC4404636.1"/>
    </source>
</evidence>
<keyword evidence="1" id="KW-0812">Transmembrane</keyword>